<name>A0A4R9JS86_9LEPT</name>
<comment type="caution">
    <text evidence="1">The sequence shown here is derived from an EMBL/GenBank/DDBJ whole genome shotgun (WGS) entry which is preliminary data.</text>
</comment>
<evidence type="ECO:0000313" key="2">
    <source>
        <dbReference type="Proteomes" id="UP000297609"/>
    </source>
</evidence>
<organism evidence="1 2">
    <name type="scientific">Leptospira kemamanensis</name>
    <dbReference type="NCBI Taxonomy" id="2484942"/>
    <lineage>
        <taxon>Bacteria</taxon>
        <taxon>Pseudomonadati</taxon>
        <taxon>Spirochaetota</taxon>
        <taxon>Spirochaetia</taxon>
        <taxon>Leptospirales</taxon>
        <taxon>Leptospiraceae</taxon>
        <taxon>Leptospira</taxon>
    </lineage>
</organism>
<keyword evidence="2" id="KW-1185">Reference proteome</keyword>
<evidence type="ECO:0000313" key="1">
    <source>
        <dbReference type="EMBL" id="TGL53158.1"/>
    </source>
</evidence>
<dbReference type="AlphaFoldDB" id="A0A4R9JS86"/>
<dbReference type="EMBL" id="RQGG01000028">
    <property type="protein sequence ID" value="TGL53158.1"/>
    <property type="molecule type" value="Genomic_DNA"/>
</dbReference>
<reference evidence="1" key="1">
    <citation type="journal article" date="2019" name="PLoS Negl. Trop. Dis.">
        <title>Revisiting the worldwide diversity of Leptospira species in the environment.</title>
        <authorList>
            <person name="Vincent A.T."/>
            <person name="Schiettekatte O."/>
            <person name="Bourhy P."/>
            <person name="Veyrier F.J."/>
            <person name="Picardeau M."/>
        </authorList>
    </citation>
    <scope>NUCLEOTIDE SEQUENCE [LARGE SCALE GENOMIC DNA]</scope>
    <source>
        <strain evidence="1">201702454</strain>
    </source>
</reference>
<accession>A0A4R9JS86</accession>
<protein>
    <submittedName>
        <fullName evidence="1">Uncharacterized protein</fullName>
    </submittedName>
</protein>
<sequence>MTMFRLSGVSRLDQLKIYTPLFLDSLFDSHKRELMLTDQAAKILSSLRKLCVPDLNQSYFAFQLNAETIKENELKVYGKGMVSLIQNLLDNELAMPIYYFIRKNEKGSANELPTDPTWIDPLQVELAIVSYSGERVEEKYAFAYNAIAARSFVNIQNFLVDNFQKETSDFHQILIEELNTSPTSLIHSMMSEFETPFYTKPEFREELVEYLENGFANSEIYFFLPTLGWVYYDTTDAIQKELEYASFFEEKIVLKLLELEPGLTDRFLEMKQKVEDTKFDELRNKSYLPQIEFLETIHSTLSHKNFPILEFVKIYQILTSKAEKISEEKAAKEAKQHFEIMYTMLKMGDNFISRFLLIDQAMYSGNDRVILALQNADDVMFCEYYFNSTFFWVFLSKDISSANIVMEKIIEHDYEGDHTLYIFETLMEKYPSVKKSFLSNLRFRNYYRDAKNLVYWKQMSFVYRLFRFFVGEEFPKEWEKNILSKIKYSQMKAKYLPRKNKTKESGKKPETLRN</sequence>
<dbReference type="RefSeq" id="WP_135619421.1">
    <property type="nucleotide sequence ID" value="NZ_RQGG01000028.1"/>
</dbReference>
<dbReference type="OrthoDB" id="314536at2"/>
<proteinExistence type="predicted"/>
<gene>
    <name evidence="1" type="ORF">EHQ59_08705</name>
</gene>
<dbReference type="Proteomes" id="UP000297609">
    <property type="component" value="Unassembled WGS sequence"/>
</dbReference>